<evidence type="ECO:0000256" key="1">
    <source>
        <dbReference type="ARBA" id="ARBA00004651"/>
    </source>
</evidence>
<evidence type="ECO:0000256" key="5">
    <source>
        <dbReference type="ARBA" id="ARBA00022856"/>
    </source>
</evidence>
<dbReference type="PROSITE" id="PS50928">
    <property type="entry name" value="ABC_TM1"/>
    <property type="match status" value="1"/>
</dbReference>
<dbReference type="InterPro" id="IPR025966">
    <property type="entry name" value="OppC_N"/>
</dbReference>
<evidence type="ECO:0000256" key="2">
    <source>
        <dbReference type="ARBA" id="ARBA00022448"/>
    </source>
</evidence>
<gene>
    <name evidence="11" type="ORF">SAMN04488056_11449</name>
</gene>
<dbReference type="CDD" id="cd06261">
    <property type="entry name" value="TM_PBP2"/>
    <property type="match status" value="1"/>
</dbReference>
<evidence type="ECO:0000259" key="10">
    <source>
        <dbReference type="PROSITE" id="PS50928"/>
    </source>
</evidence>
<feature type="transmembrane region" description="Helical" evidence="9">
    <location>
        <begin position="230"/>
        <end position="255"/>
    </location>
</feature>
<dbReference type="Gene3D" id="1.10.3720.10">
    <property type="entry name" value="MetI-like"/>
    <property type="match status" value="1"/>
</dbReference>
<dbReference type="InterPro" id="IPR035906">
    <property type="entry name" value="MetI-like_sf"/>
</dbReference>
<dbReference type="InterPro" id="IPR050366">
    <property type="entry name" value="BP-dependent_transpt_permease"/>
</dbReference>
<dbReference type="PANTHER" id="PTHR43386">
    <property type="entry name" value="OLIGOPEPTIDE TRANSPORT SYSTEM PERMEASE PROTEIN APPC"/>
    <property type="match status" value="1"/>
</dbReference>
<dbReference type="RefSeq" id="WP_090075043.1">
    <property type="nucleotide sequence ID" value="NZ_FOVR01000014.1"/>
</dbReference>
<dbReference type="InterPro" id="IPR000515">
    <property type="entry name" value="MetI-like"/>
</dbReference>
<dbReference type="AlphaFoldDB" id="A0A1I5KK72"/>
<keyword evidence="12" id="KW-1185">Reference proteome</keyword>
<feature type="domain" description="ABC transmembrane type-1" evidence="10">
    <location>
        <begin position="109"/>
        <end position="300"/>
    </location>
</feature>
<evidence type="ECO:0000256" key="3">
    <source>
        <dbReference type="ARBA" id="ARBA00022475"/>
    </source>
</evidence>
<keyword evidence="6" id="KW-0653">Protein transport</keyword>
<name>A0A1I5KK72_9HYPH</name>
<dbReference type="SUPFAM" id="SSF161098">
    <property type="entry name" value="MetI-like"/>
    <property type="match status" value="1"/>
</dbReference>
<dbReference type="EMBL" id="FOVR01000014">
    <property type="protein sequence ID" value="SFO85372.1"/>
    <property type="molecule type" value="Genomic_DNA"/>
</dbReference>
<dbReference type="Pfam" id="PF12911">
    <property type="entry name" value="OppC_N"/>
    <property type="match status" value="1"/>
</dbReference>
<protein>
    <submittedName>
        <fullName evidence="11">Peptide/nickel transport system permease protein</fullName>
    </submittedName>
</protein>
<evidence type="ECO:0000256" key="6">
    <source>
        <dbReference type="ARBA" id="ARBA00022927"/>
    </source>
</evidence>
<evidence type="ECO:0000313" key="12">
    <source>
        <dbReference type="Proteomes" id="UP000199236"/>
    </source>
</evidence>
<dbReference type="Proteomes" id="UP000199236">
    <property type="component" value="Unassembled WGS sequence"/>
</dbReference>
<evidence type="ECO:0000256" key="8">
    <source>
        <dbReference type="ARBA" id="ARBA00023136"/>
    </source>
</evidence>
<evidence type="ECO:0000256" key="7">
    <source>
        <dbReference type="ARBA" id="ARBA00022989"/>
    </source>
</evidence>
<sequence>MTQINETKPVETNASKASEKVVQRSSFALTMRRILKDPALLTAVVFIVILSLIAIFSPLVAYWTGHDPNAQFRETGMSPFGLPVGPNGEFLLGADQLGRDVLVRLAYGARISLAVGVLAAFASAVIGITIGMISGFFGGWVDVVLGRVMDLVMSVPFLLCALALVSVFGPSLTLSIGVIVFFSWTTMGRVIRAETASLTKREFIEASRSLGASPLSILLRDILPNLSVPIIVYTTMMIPSSIVFEATLSFLGLGITPPTASWGGMLADAGANSVYLVAWWLVVFPGLALLMSTLAFNILGDGLRDALDPKGRRIKPRKKKGNTLFGWLAKGKASEGGTHQ</sequence>
<keyword evidence="3" id="KW-1003">Cell membrane</keyword>
<evidence type="ECO:0000256" key="9">
    <source>
        <dbReference type="RuleBase" id="RU363032"/>
    </source>
</evidence>
<dbReference type="GO" id="GO:0015031">
    <property type="term" value="P:protein transport"/>
    <property type="evidence" value="ECO:0007669"/>
    <property type="project" value="UniProtKB-KW"/>
</dbReference>
<dbReference type="OrthoDB" id="9805884at2"/>
<dbReference type="GO" id="GO:0005886">
    <property type="term" value="C:plasma membrane"/>
    <property type="evidence" value="ECO:0007669"/>
    <property type="project" value="UniProtKB-SubCell"/>
</dbReference>
<dbReference type="GO" id="GO:0015833">
    <property type="term" value="P:peptide transport"/>
    <property type="evidence" value="ECO:0007669"/>
    <property type="project" value="UniProtKB-KW"/>
</dbReference>
<dbReference type="GO" id="GO:0055085">
    <property type="term" value="P:transmembrane transport"/>
    <property type="evidence" value="ECO:0007669"/>
    <property type="project" value="InterPro"/>
</dbReference>
<keyword evidence="2 9" id="KW-0813">Transport</keyword>
<keyword evidence="7 9" id="KW-1133">Transmembrane helix</keyword>
<proteinExistence type="inferred from homology"/>
<evidence type="ECO:0000256" key="4">
    <source>
        <dbReference type="ARBA" id="ARBA00022692"/>
    </source>
</evidence>
<organism evidence="11 12">
    <name type="scientific">Cohaesibacter marisflavi</name>
    <dbReference type="NCBI Taxonomy" id="655353"/>
    <lineage>
        <taxon>Bacteria</taxon>
        <taxon>Pseudomonadati</taxon>
        <taxon>Pseudomonadota</taxon>
        <taxon>Alphaproteobacteria</taxon>
        <taxon>Hyphomicrobiales</taxon>
        <taxon>Cohaesibacteraceae</taxon>
    </lineage>
</organism>
<keyword evidence="4 9" id="KW-0812">Transmembrane</keyword>
<reference evidence="11 12" key="1">
    <citation type="submission" date="2016-10" db="EMBL/GenBank/DDBJ databases">
        <authorList>
            <person name="de Groot N.N."/>
        </authorList>
    </citation>
    <scope>NUCLEOTIDE SEQUENCE [LARGE SCALE GENOMIC DNA]</scope>
    <source>
        <strain evidence="11 12">CGMCC 1.9157</strain>
    </source>
</reference>
<comment type="similarity">
    <text evidence="9">Belongs to the binding-protein-dependent transport system permease family.</text>
</comment>
<feature type="transmembrane region" description="Helical" evidence="9">
    <location>
        <begin position="39"/>
        <end position="63"/>
    </location>
</feature>
<evidence type="ECO:0000313" key="11">
    <source>
        <dbReference type="EMBL" id="SFO85372.1"/>
    </source>
</evidence>
<keyword evidence="8 9" id="KW-0472">Membrane</keyword>
<feature type="transmembrane region" description="Helical" evidence="9">
    <location>
        <begin position="111"/>
        <end position="136"/>
    </location>
</feature>
<dbReference type="STRING" id="655353.SAMN04488056_11449"/>
<dbReference type="Pfam" id="PF00528">
    <property type="entry name" value="BPD_transp_1"/>
    <property type="match status" value="1"/>
</dbReference>
<feature type="transmembrane region" description="Helical" evidence="9">
    <location>
        <begin position="148"/>
        <end position="168"/>
    </location>
</feature>
<dbReference type="PANTHER" id="PTHR43386:SF1">
    <property type="entry name" value="D,D-DIPEPTIDE TRANSPORT SYSTEM PERMEASE PROTEIN DDPC-RELATED"/>
    <property type="match status" value="1"/>
</dbReference>
<keyword evidence="5" id="KW-0571">Peptide transport</keyword>
<feature type="transmembrane region" description="Helical" evidence="9">
    <location>
        <begin position="275"/>
        <end position="300"/>
    </location>
</feature>
<accession>A0A1I5KK72</accession>
<comment type="subcellular location">
    <subcellularLocation>
        <location evidence="1 9">Cell membrane</location>
        <topology evidence="1 9">Multi-pass membrane protein</topology>
    </subcellularLocation>
</comment>